<organism evidence="2 3">
    <name type="scientific">Compostimonas suwonensis</name>
    <dbReference type="NCBI Taxonomy" id="1048394"/>
    <lineage>
        <taxon>Bacteria</taxon>
        <taxon>Bacillati</taxon>
        <taxon>Actinomycetota</taxon>
        <taxon>Actinomycetes</taxon>
        <taxon>Micrococcales</taxon>
        <taxon>Microbacteriaceae</taxon>
        <taxon>Compostimonas</taxon>
    </lineage>
</organism>
<evidence type="ECO:0000313" key="3">
    <source>
        <dbReference type="Proteomes" id="UP000230161"/>
    </source>
</evidence>
<gene>
    <name evidence="2" type="ORF">CLV54_1355</name>
</gene>
<dbReference type="Proteomes" id="UP000230161">
    <property type="component" value="Unassembled WGS sequence"/>
</dbReference>
<feature type="transmembrane region" description="Helical" evidence="1">
    <location>
        <begin position="187"/>
        <end position="206"/>
    </location>
</feature>
<feature type="transmembrane region" description="Helical" evidence="1">
    <location>
        <begin position="161"/>
        <end position="180"/>
    </location>
</feature>
<feature type="transmembrane region" description="Helical" evidence="1">
    <location>
        <begin position="80"/>
        <end position="100"/>
    </location>
</feature>
<reference evidence="2 3" key="1">
    <citation type="submission" date="2017-11" db="EMBL/GenBank/DDBJ databases">
        <title>Genomic Encyclopedia of Archaeal and Bacterial Type Strains, Phase II (KMG-II): From Individual Species to Whole Genera.</title>
        <authorList>
            <person name="Goeker M."/>
        </authorList>
    </citation>
    <scope>NUCLEOTIDE SEQUENCE [LARGE SCALE GENOMIC DNA]</scope>
    <source>
        <strain evidence="2 3">DSM 25625</strain>
    </source>
</reference>
<keyword evidence="1" id="KW-0472">Membrane</keyword>
<name>A0A2M9C011_9MICO</name>
<keyword evidence="1" id="KW-1133">Transmembrane helix</keyword>
<sequence length="241" mass="24741">MSVTSPVSQTTEPLPGAADPTAGFRRWVTSVALPASIAAQLVCNVLYSIATAGSTYADDGGAGTLALAGQQTGLWLAANWFAILGSLLIIPGAVAALRVLRPARPRLALIAVTVWTAGYVCYLGINAASFYSVGLAQAGATGDDVLAAWATGDALRLPLNVLFLIGNMLGTILLGITALLTKGLPTFAGIAILVWFVFHIVGLVVGSEWFEVAGGALEVAGLSVIASRALNLPLAQWRARG</sequence>
<dbReference type="OrthoDB" id="3368958at2"/>
<dbReference type="RefSeq" id="WP_100344152.1">
    <property type="nucleotide sequence ID" value="NZ_PGFB01000002.1"/>
</dbReference>
<comment type="caution">
    <text evidence="2">The sequence shown here is derived from an EMBL/GenBank/DDBJ whole genome shotgun (WGS) entry which is preliminary data.</text>
</comment>
<keyword evidence="3" id="KW-1185">Reference proteome</keyword>
<dbReference type="EMBL" id="PGFB01000002">
    <property type="protein sequence ID" value="PJJ63683.1"/>
    <property type="molecule type" value="Genomic_DNA"/>
</dbReference>
<keyword evidence="1" id="KW-0812">Transmembrane</keyword>
<protein>
    <submittedName>
        <fullName evidence="2">Uncharacterized protein</fullName>
    </submittedName>
</protein>
<evidence type="ECO:0000313" key="2">
    <source>
        <dbReference type="EMBL" id="PJJ63683.1"/>
    </source>
</evidence>
<feature type="transmembrane region" description="Helical" evidence="1">
    <location>
        <begin position="212"/>
        <end position="230"/>
    </location>
</feature>
<dbReference type="AlphaFoldDB" id="A0A2M9C011"/>
<evidence type="ECO:0000256" key="1">
    <source>
        <dbReference type="SAM" id="Phobius"/>
    </source>
</evidence>
<accession>A0A2M9C011</accession>
<feature type="transmembrane region" description="Helical" evidence="1">
    <location>
        <begin position="107"/>
        <end position="125"/>
    </location>
</feature>
<proteinExistence type="predicted"/>